<accession>A0ABR1U0R8</accession>
<dbReference type="EMBL" id="JAQQWK010000002">
    <property type="protein sequence ID" value="KAK8052496.1"/>
    <property type="molecule type" value="Genomic_DNA"/>
</dbReference>
<proteinExistence type="predicted"/>
<reference evidence="2 3" key="1">
    <citation type="submission" date="2023-01" db="EMBL/GenBank/DDBJ databases">
        <title>Analysis of 21 Apiospora genomes using comparative genomics revels a genus with tremendous synthesis potential of carbohydrate active enzymes and secondary metabolites.</title>
        <authorList>
            <person name="Sorensen T."/>
        </authorList>
    </citation>
    <scope>NUCLEOTIDE SEQUENCE [LARGE SCALE GENOMIC DNA]</scope>
    <source>
        <strain evidence="2 3">CBS 33761</strain>
    </source>
</reference>
<name>A0ABR1U0R8_9PEZI</name>
<feature type="region of interest" description="Disordered" evidence="1">
    <location>
        <begin position="106"/>
        <end position="143"/>
    </location>
</feature>
<protein>
    <submittedName>
        <fullName evidence="2">Uncharacterized protein</fullName>
    </submittedName>
</protein>
<evidence type="ECO:0000313" key="3">
    <source>
        <dbReference type="Proteomes" id="UP001444661"/>
    </source>
</evidence>
<gene>
    <name evidence="2" type="ORF">PG993_003881</name>
</gene>
<dbReference type="Proteomes" id="UP001444661">
    <property type="component" value="Unassembled WGS sequence"/>
</dbReference>
<sequence length="143" mass="16490">MLQSQKMIVKLDLWVFDSKNAAHEFDGYLDTQAALNVIDQTLRRFLGHELQPYSGTDLVGLGDFTSTPLGQVKIFSRWKGTTISKLHEQTFVVVDKIPYEEKKKMEFEGQVQKTQQQAEDEAEKLRKRQEREQQRQASNQSGA</sequence>
<evidence type="ECO:0000313" key="2">
    <source>
        <dbReference type="EMBL" id="KAK8052496.1"/>
    </source>
</evidence>
<keyword evidence="3" id="KW-1185">Reference proteome</keyword>
<evidence type="ECO:0000256" key="1">
    <source>
        <dbReference type="SAM" id="MobiDB-lite"/>
    </source>
</evidence>
<comment type="caution">
    <text evidence="2">The sequence shown here is derived from an EMBL/GenBank/DDBJ whole genome shotgun (WGS) entry which is preliminary data.</text>
</comment>
<organism evidence="2 3">
    <name type="scientific">Apiospora rasikravindrae</name>
    <dbReference type="NCBI Taxonomy" id="990691"/>
    <lineage>
        <taxon>Eukaryota</taxon>
        <taxon>Fungi</taxon>
        <taxon>Dikarya</taxon>
        <taxon>Ascomycota</taxon>
        <taxon>Pezizomycotina</taxon>
        <taxon>Sordariomycetes</taxon>
        <taxon>Xylariomycetidae</taxon>
        <taxon>Amphisphaeriales</taxon>
        <taxon>Apiosporaceae</taxon>
        <taxon>Apiospora</taxon>
    </lineage>
</organism>